<sequence>MIETPRRASLAAAAVAALMFSCLPALSAGSGGSDSATNTSRPNYAEAQAAVDSGSYVQALRILAGVVKAEPRNADAWNLMGYASRKMNRLDEADRYYATALRIDPRHMGALEYQGELFLERGDVDRARQNLSMLRGLCRTCDEYKDLIAAFDAAGQS</sequence>
<dbReference type="Pfam" id="PF14559">
    <property type="entry name" value="TPR_19"/>
    <property type="match status" value="1"/>
</dbReference>
<reference evidence="3 4" key="1">
    <citation type="submission" date="2018-03" db="EMBL/GenBank/DDBJ databases">
        <authorList>
            <person name="Keele B.F."/>
        </authorList>
    </citation>
    <scope>NUCLEOTIDE SEQUENCE [LARGE SCALE GENOMIC DNA]</scope>
    <source>
        <strain evidence="3 4">CECT 8626</strain>
    </source>
</reference>
<dbReference type="RefSeq" id="WP_108854467.1">
    <property type="nucleotide sequence ID" value="NZ_OMOQ01000003.1"/>
</dbReference>
<dbReference type="SUPFAM" id="SSF48452">
    <property type="entry name" value="TPR-like"/>
    <property type="match status" value="1"/>
</dbReference>
<feature type="chain" id="PRO_5015331652" evidence="2">
    <location>
        <begin position="28"/>
        <end position="157"/>
    </location>
</feature>
<dbReference type="Gene3D" id="1.25.40.10">
    <property type="entry name" value="Tetratricopeptide repeat domain"/>
    <property type="match status" value="1"/>
</dbReference>
<dbReference type="OrthoDB" id="8592798at2"/>
<evidence type="ECO:0000313" key="3">
    <source>
        <dbReference type="EMBL" id="SPH24471.1"/>
    </source>
</evidence>
<dbReference type="PROSITE" id="PS51257">
    <property type="entry name" value="PROKAR_LIPOPROTEIN"/>
    <property type="match status" value="1"/>
</dbReference>
<organism evidence="3 4">
    <name type="scientific">Albidovulum aquaemixtae</name>
    <dbReference type="NCBI Taxonomy" id="1542388"/>
    <lineage>
        <taxon>Bacteria</taxon>
        <taxon>Pseudomonadati</taxon>
        <taxon>Pseudomonadota</taxon>
        <taxon>Alphaproteobacteria</taxon>
        <taxon>Rhodobacterales</taxon>
        <taxon>Paracoccaceae</taxon>
        <taxon>Albidovulum</taxon>
    </lineage>
</organism>
<feature type="repeat" description="TPR" evidence="1">
    <location>
        <begin position="74"/>
        <end position="107"/>
    </location>
</feature>
<dbReference type="AlphaFoldDB" id="A0A2R8BMA1"/>
<proteinExistence type="predicted"/>
<feature type="signal peptide" evidence="2">
    <location>
        <begin position="1"/>
        <end position="27"/>
    </location>
</feature>
<keyword evidence="1" id="KW-0802">TPR repeat</keyword>
<dbReference type="SMART" id="SM00028">
    <property type="entry name" value="TPR"/>
    <property type="match status" value="1"/>
</dbReference>
<gene>
    <name evidence="3" type="ORF">DEA8626_03523</name>
</gene>
<dbReference type="EMBL" id="OMOQ01000003">
    <property type="protein sequence ID" value="SPH24471.1"/>
    <property type="molecule type" value="Genomic_DNA"/>
</dbReference>
<dbReference type="InterPro" id="IPR011990">
    <property type="entry name" value="TPR-like_helical_dom_sf"/>
</dbReference>
<protein>
    <submittedName>
        <fullName evidence="3">Uncharacterized protein</fullName>
    </submittedName>
</protein>
<accession>A0A2R8BMA1</accession>
<dbReference type="PROSITE" id="PS50005">
    <property type="entry name" value="TPR"/>
    <property type="match status" value="1"/>
</dbReference>
<name>A0A2R8BMA1_9RHOB</name>
<dbReference type="InterPro" id="IPR019734">
    <property type="entry name" value="TPR_rpt"/>
</dbReference>
<evidence type="ECO:0000256" key="2">
    <source>
        <dbReference type="SAM" id="SignalP"/>
    </source>
</evidence>
<evidence type="ECO:0000256" key="1">
    <source>
        <dbReference type="PROSITE-ProRule" id="PRU00339"/>
    </source>
</evidence>
<keyword evidence="4" id="KW-1185">Reference proteome</keyword>
<dbReference type="Proteomes" id="UP000244924">
    <property type="component" value="Unassembled WGS sequence"/>
</dbReference>
<keyword evidence="2" id="KW-0732">Signal</keyword>
<evidence type="ECO:0000313" key="4">
    <source>
        <dbReference type="Proteomes" id="UP000244924"/>
    </source>
</evidence>